<organism evidence="1">
    <name type="scientific">Siphoviridae sp. ctgu013</name>
    <dbReference type="NCBI Taxonomy" id="2826421"/>
    <lineage>
        <taxon>Viruses</taxon>
        <taxon>Duplodnaviria</taxon>
        <taxon>Heunggongvirae</taxon>
        <taxon>Uroviricota</taxon>
        <taxon>Caudoviricetes</taxon>
    </lineage>
</organism>
<reference evidence="1" key="1">
    <citation type="journal article" date="2021" name="Proc. Natl. Acad. Sci. U.S.A.">
        <title>A Catalog of Tens of Thousands of Viruses from Human Metagenomes Reveals Hidden Associations with Chronic Diseases.</title>
        <authorList>
            <person name="Tisza M.J."/>
            <person name="Buck C.B."/>
        </authorList>
    </citation>
    <scope>NUCLEOTIDE SEQUENCE</scope>
    <source>
        <strain evidence="1">Ctgu013</strain>
    </source>
</reference>
<dbReference type="EMBL" id="BK015171">
    <property type="protein sequence ID" value="DAD93997.1"/>
    <property type="molecule type" value="Genomic_DNA"/>
</dbReference>
<protein>
    <submittedName>
        <fullName evidence="1">Uncharacterized protein</fullName>
    </submittedName>
</protein>
<sequence>MNYKAPFYAVNLSLYKALSGKKDMEWFDASVPIFEIEDYFKHQAEFDYGIIGAAKADCRPNDDVVLWAVSTDMEVYSNYRGRKCIAERLESLLNFLSSQEGWDTLQNVLHANGFHLWRVTVNNMRVNLPLYSEKGTWQSGAASVVLEISQLEK</sequence>
<name>A0A8S5NGN6_9CAUD</name>
<proteinExistence type="predicted"/>
<accession>A0A8S5NGN6</accession>
<evidence type="ECO:0000313" key="1">
    <source>
        <dbReference type="EMBL" id="DAD93997.1"/>
    </source>
</evidence>